<feature type="compositionally biased region" description="Basic and acidic residues" evidence="1">
    <location>
        <begin position="168"/>
        <end position="178"/>
    </location>
</feature>
<keyword evidence="3" id="KW-1185">Reference proteome</keyword>
<dbReference type="AlphaFoldDB" id="A0A0L0V954"/>
<reference evidence="3" key="1">
    <citation type="submission" date="2014-03" db="EMBL/GenBank/DDBJ databases">
        <title>The Genome Sequence of Puccinia striiformis f. sp. tritici PST-78.</title>
        <authorList>
            <consortium name="The Broad Institute Genome Sequencing Platform"/>
            <person name="Cuomo C."/>
            <person name="Hulbert S."/>
            <person name="Chen X."/>
            <person name="Walker B."/>
            <person name="Young S.K."/>
            <person name="Zeng Q."/>
            <person name="Gargeya S."/>
            <person name="Fitzgerald M."/>
            <person name="Haas B."/>
            <person name="Abouelleil A."/>
            <person name="Alvarado L."/>
            <person name="Arachchi H.M."/>
            <person name="Berlin A.M."/>
            <person name="Chapman S.B."/>
            <person name="Goldberg J."/>
            <person name="Griggs A."/>
            <person name="Gujja S."/>
            <person name="Hansen M."/>
            <person name="Howarth C."/>
            <person name="Imamovic A."/>
            <person name="Larimer J."/>
            <person name="McCowan C."/>
            <person name="Montmayeur A."/>
            <person name="Murphy C."/>
            <person name="Neiman D."/>
            <person name="Pearson M."/>
            <person name="Priest M."/>
            <person name="Roberts A."/>
            <person name="Saif S."/>
            <person name="Shea T."/>
            <person name="Sisk P."/>
            <person name="Sykes S."/>
            <person name="Wortman J."/>
            <person name="Nusbaum C."/>
            <person name="Birren B."/>
        </authorList>
    </citation>
    <scope>NUCLEOTIDE SEQUENCE [LARGE SCALE GENOMIC DNA]</scope>
    <source>
        <strain evidence="3">race PST-78</strain>
    </source>
</reference>
<dbReference type="STRING" id="1165861.A0A0L0V954"/>
<evidence type="ECO:0000256" key="1">
    <source>
        <dbReference type="SAM" id="MobiDB-lite"/>
    </source>
</evidence>
<dbReference type="EMBL" id="AJIL01000096">
    <property type="protein sequence ID" value="KNE95499.1"/>
    <property type="molecule type" value="Genomic_DNA"/>
</dbReference>
<evidence type="ECO:0000313" key="2">
    <source>
        <dbReference type="EMBL" id="KNE95499.1"/>
    </source>
</evidence>
<name>A0A0L0V954_9BASI</name>
<gene>
    <name evidence="2" type="ORF">PSTG_11213</name>
</gene>
<organism evidence="2 3">
    <name type="scientific">Puccinia striiformis f. sp. tritici PST-78</name>
    <dbReference type="NCBI Taxonomy" id="1165861"/>
    <lineage>
        <taxon>Eukaryota</taxon>
        <taxon>Fungi</taxon>
        <taxon>Dikarya</taxon>
        <taxon>Basidiomycota</taxon>
        <taxon>Pucciniomycotina</taxon>
        <taxon>Pucciniomycetes</taxon>
        <taxon>Pucciniales</taxon>
        <taxon>Pucciniaceae</taxon>
        <taxon>Puccinia</taxon>
    </lineage>
</organism>
<comment type="caution">
    <text evidence="2">The sequence shown here is derived from an EMBL/GenBank/DDBJ whole genome shotgun (WGS) entry which is preliminary data.</text>
</comment>
<evidence type="ECO:0000313" key="3">
    <source>
        <dbReference type="Proteomes" id="UP000054564"/>
    </source>
</evidence>
<feature type="region of interest" description="Disordered" evidence="1">
    <location>
        <begin position="168"/>
        <end position="187"/>
    </location>
</feature>
<protein>
    <submittedName>
        <fullName evidence="2">Uncharacterized protein</fullName>
    </submittedName>
</protein>
<sequence length="187" mass="20425">MLSRSGTIWFVHNSSNGVCQGGTRRKRPNEQAARSKGTQINTWNGVAWVPHRDCDASAQSHGVILPQRGATLNTTYGAVASFYGLWASRCFLGPVRWNRWVSNTRHGGGGGLSLIKFFRLSLVGPILIASRTKQLDSVPRPFLILPISLILSTSHPLGLDSEFNDTAHHHVADPHQDPGDPLLNTVT</sequence>
<accession>A0A0L0V954</accession>
<dbReference type="Proteomes" id="UP000054564">
    <property type="component" value="Unassembled WGS sequence"/>
</dbReference>
<proteinExistence type="predicted"/>